<organism evidence="2 3">
    <name type="scientific">Vigna mungo</name>
    <name type="common">Black gram</name>
    <name type="synonym">Phaseolus mungo</name>
    <dbReference type="NCBI Taxonomy" id="3915"/>
    <lineage>
        <taxon>Eukaryota</taxon>
        <taxon>Viridiplantae</taxon>
        <taxon>Streptophyta</taxon>
        <taxon>Embryophyta</taxon>
        <taxon>Tracheophyta</taxon>
        <taxon>Spermatophyta</taxon>
        <taxon>Magnoliopsida</taxon>
        <taxon>eudicotyledons</taxon>
        <taxon>Gunneridae</taxon>
        <taxon>Pentapetalae</taxon>
        <taxon>rosids</taxon>
        <taxon>fabids</taxon>
        <taxon>Fabales</taxon>
        <taxon>Fabaceae</taxon>
        <taxon>Papilionoideae</taxon>
        <taxon>50 kb inversion clade</taxon>
        <taxon>NPAAA clade</taxon>
        <taxon>indigoferoid/millettioid clade</taxon>
        <taxon>Phaseoleae</taxon>
        <taxon>Vigna</taxon>
    </lineage>
</organism>
<evidence type="ECO:0000256" key="1">
    <source>
        <dbReference type="SAM" id="MobiDB-lite"/>
    </source>
</evidence>
<dbReference type="EMBL" id="CP144693">
    <property type="protein sequence ID" value="WVZ00759.1"/>
    <property type="molecule type" value="Genomic_DNA"/>
</dbReference>
<dbReference type="Proteomes" id="UP001374535">
    <property type="component" value="Chromosome 8"/>
</dbReference>
<feature type="region of interest" description="Disordered" evidence="1">
    <location>
        <begin position="121"/>
        <end position="150"/>
    </location>
</feature>
<feature type="compositionally biased region" description="Polar residues" evidence="1">
    <location>
        <begin position="19"/>
        <end position="32"/>
    </location>
</feature>
<protein>
    <submittedName>
        <fullName evidence="2">Uncharacterized protein</fullName>
    </submittedName>
</protein>
<feature type="compositionally biased region" description="Polar residues" evidence="1">
    <location>
        <begin position="121"/>
        <end position="142"/>
    </location>
</feature>
<evidence type="ECO:0000313" key="3">
    <source>
        <dbReference type="Proteomes" id="UP001374535"/>
    </source>
</evidence>
<dbReference type="AlphaFoldDB" id="A0AAQ3RMH7"/>
<accession>A0AAQ3RMH7</accession>
<evidence type="ECO:0000313" key="2">
    <source>
        <dbReference type="EMBL" id="WVZ00759.1"/>
    </source>
</evidence>
<reference evidence="2 3" key="1">
    <citation type="journal article" date="2023" name="Life. Sci Alliance">
        <title>Evolutionary insights into 3D genome organization and epigenetic landscape of Vigna mungo.</title>
        <authorList>
            <person name="Junaid A."/>
            <person name="Singh B."/>
            <person name="Bhatia S."/>
        </authorList>
    </citation>
    <scope>NUCLEOTIDE SEQUENCE [LARGE SCALE GENOMIC DNA]</scope>
    <source>
        <strain evidence="2">Urdbean</strain>
    </source>
</reference>
<gene>
    <name evidence="2" type="ORF">V8G54_026828</name>
</gene>
<name>A0AAQ3RMH7_VIGMU</name>
<feature type="region of interest" description="Disordered" evidence="1">
    <location>
        <begin position="1"/>
        <end position="34"/>
    </location>
</feature>
<keyword evidence="3" id="KW-1185">Reference proteome</keyword>
<proteinExistence type="predicted"/>
<sequence length="150" mass="16546">MGRHPNKAFLSDPRRLIGRTSSQQLSPPSSFAVNLGSGGRDSIRSCLILMSLNSICKGNLIPAPNTLLYRRRQLSLLRQWLSLPEGDRSHATKPLVRPEDSDLNRTRVSLSDRRVMTLPQKTMSSGTSLETEAVAGNSNSERSIMETVIS</sequence>